<organism evidence="2 3">
    <name type="scientific">Pseudomonas yamanorum</name>
    <dbReference type="NCBI Taxonomy" id="515393"/>
    <lineage>
        <taxon>Bacteria</taxon>
        <taxon>Pseudomonadati</taxon>
        <taxon>Pseudomonadota</taxon>
        <taxon>Gammaproteobacteria</taxon>
        <taxon>Pseudomonadales</taxon>
        <taxon>Pseudomonadaceae</taxon>
        <taxon>Pseudomonas</taxon>
    </lineage>
</organism>
<evidence type="ECO:0000313" key="1">
    <source>
        <dbReference type="EMBL" id="MDR0188380.1"/>
    </source>
</evidence>
<reference evidence="1 4" key="2">
    <citation type="journal article" date="2023" name="Microbiol. Resour. Announc.">
        <title>Whole-genome sequence of Pseudomonas yamanorum OLsAu1 isolated from the edible ectomycorrhizal mushroom Lactarius sp. section Deliciosi.</title>
        <authorList>
            <person name="Ramirez-Mendoza R."/>
            <person name="Angeles-Argaiz R.E."/>
            <person name="Hernandez-Oaxaca D."/>
            <person name="Aguirre-Beltran L."/>
            <person name="Almaraz-Suarez J."/>
            <person name="Perez-Moreno J."/>
        </authorList>
    </citation>
    <scope>NUCLEOTIDE SEQUENCE [LARGE SCALE GENOMIC DNA]</scope>
    <source>
        <strain evidence="1 4">OLsAu1</strain>
    </source>
</reference>
<accession>A0A1H2EIC8</accession>
<dbReference type="EMBL" id="JAVGXC010000003">
    <property type="protein sequence ID" value="MDR0188380.1"/>
    <property type="molecule type" value="Genomic_DNA"/>
</dbReference>
<sequence length="47" mass="5086">MTRRISLLVAAVLLMNLGGCVFLPGHRDHCCWRGYGVVTTPTAQAIS</sequence>
<protein>
    <submittedName>
        <fullName evidence="2">Uncharacterized protein</fullName>
    </submittedName>
</protein>
<comment type="caution">
    <text evidence="2">The sequence shown here is derived from an EMBL/GenBank/DDBJ whole genome shotgun (WGS) entry which is preliminary data.</text>
</comment>
<reference evidence="2 3" key="1">
    <citation type="submission" date="2020-04" db="EMBL/GenBank/DDBJ databases">
        <title>Molecular characterization of pseudomonads from Agaricus bisporus reveal novel blotch 2 pathogens in Western Europe.</title>
        <authorList>
            <person name="Taparia T."/>
            <person name="Krijger M."/>
            <person name="Haynes E."/>
            <person name="Elpinstone J.G."/>
            <person name="Noble R."/>
            <person name="Van Der Wolf J."/>
        </authorList>
    </citation>
    <scope>NUCLEOTIDE SEQUENCE [LARGE SCALE GENOMIC DNA]</scope>
    <source>
        <strain evidence="2 3">IPO3753</strain>
    </source>
</reference>
<evidence type="ECO:0000313" key="3">
    <source>
        <dbReference type="Proteomes" id="UP000546584"/>
    </source>
</evidence>
<evidence type="ECO:0000313" key="4">
    <source>
        <dbReference type="Proteomes" id="UP001224477"/>
    </source>
</evidence>
<gene>
    <name evidence="2" type="ORF">HX826_15620</name>
    <name evidence="1" type="ORF">RCO22_05475</name>
</gene>
<name>A0A1H2EIC8_9PSED</name>
<keyword evidence="4" id="KW-1185">Reference proteome</keyword>
<dbReference type="RefSeq" id="WP_167410160.1">
    <property type="nucleotide sequence ID" value="NZ_CP012400.2"/>
</dbReference>
<dbReference type="Proteomes" id="UP000546584">
    <property type="component" value="Unassembled WGS sequence"/>
</dbReference>
<dbReference type="EMBL" id="JACAQR010000020">
    <property type="protein sequence ID" value="NWD43300.1"/>
    <property type="molecule type" value="Genomic_DNA"/>
</dbReference>
<proteinExistence type="predicted"/>
<evidence type="ECO:0000313" key="2">
    <source>
        <dbReference type="EMBL" id="NWD43300.1"/>
    </source>
</evidence>
<dbReference type="GeneID" id="93517075"/>
<dbReference type="Proteomes" id="UP001224477">
    <property type="component" value="Unassembled WGS sequence"/>
</dbReference>
<dbReference type="AlphaFoldDB" id="A0A1H2EIC8"/>